<sequence>MGSIMRGIQALKDGLIWRVGNGEQIILTRKNPQYIVLGKNFLKFFWEEDQKNILVIPVRYETEDPPTWHFDTKGVFSVKSAYHA</sequence>
<dbReference type="InParanoid" id="K3YE50"/>
<organism evidence="1 2">
    <name type="scientific">Setaria italica</name>
    <name type="common">Foxtail millet</name>
    <name type="synonym">Panicum italicum</name>
    <dbReference type="NCBI Taxonomy" id="4555"/>
    <lineage>
        <taxon>Eukaryota</taxon>
        <taxon>Viridiplantae</taxon>
        <taxon>Streptophyta</taxon>
        <taxon>Embryophyta</taxon>
        <taxon>Tracheophyta</taxon>
        <taxon>Spermatophyta</taxon>
        <taxon>Magnoliopsida</taxon>
        <taxon>Liliopsida</taxon>
        <taxon>Poales</taxon>
        <taxon>Poaceae</taxon>
        <taxon>PACMAD clade</taxon>
        <taxon>Panicoideae</taxon>
        <taxon>Panicodae</taxon>
        <taxon>Paniceae</taxon>
        <taxon>Cenchrinae</taxon>
        <taxon>Setaria</taxon>
    </lineage>
</organism>
<dbReference type="Gramene" id="KQK96749">
    <property type="protein sequence ID" value="KQK96749"/>
    <property type="gene ID" value="SETIT_012511mg"/>
</dbReference>
<accession>K3YE50</accession>
<reference evidence="2" key="1">
    <citation type="journal article" date="2012" name="Nat. Biotechnol.">
        <title>Reference genome sequence of the model plant Setaria.</title>
        <authorList>
            <person name="Bennetzen J.L."/>
            <person name="Schmutz J."/>
            <person name="Wang H."/>
            <person name="Percifield R."/>
            <person name="Hawkins J."/>
            <person name="Pontaroli A.C."/>
            <person name="Estep M."/>
            <person name="Feng L."/>
            <person name="Vaughn J.N."/>
            <person name="Grimwood J."/>
            <person name="Jenkins J."/>
            <person name="Barry K."/>
            <person name="Lindquist E."/>
            <person name="Hellsten U."/>
            <person name="Deshpande S."/>
            <person name="Wang X."/>
            <person name="Wu X."/>
            <person name="Mitros T."/>
            <person name="Triplett J."/>
            <person name="Yang X."/>
            <person name="Ye C.Y."/>
            <person name="Mauro-Herrera M."/>
            <person name="Wang L."/>
            <person name="Li P."/>
            <person name="Sharma M."/>
            <person name="Sharma R."/>
            <person name="Ronald P.C."/>
            <person name="Panaud O."/>
            <person name="Kellogg E.A."/>
            <person name="Brutnell T.P."/>
            <person name="Doust A.N."/>
            <person name="Tuskan G.A."/>
            <person name="Rokhsar D."/>
            <person name="Devos K.M."/>
        </authorList>
    </citation>
    <scope>NUCLEOTIDE SEQUENCE [LARGE SCALE GENOMIC DNA]</scope>
    <source>
        <strain evidence="2">cv. Yugu1</strain>
    </source>
</reference>
<dbReference type="EMBL" id="AGNK02004250">
    <property type="status" value="NOT_ANNOTATED_CDS"/>
    <property type="molecule type" value="Genomic_DNA"/>
</dbReference>
<dbReference type="Proteomes" id="UP000004995">
    <property type="component" value="Unassembled WGS sequence"/>
</dbReference>
<dbReference type="HOGENOM" id="CLU_2534247_0_0_1"/>
<evidence type="ECO:0000313" key="2">
    <source>
        <dbReference type="Proteomes" id="UP000004995"/>
    </source>
</evidence>
<proteinExistence type="predicted"/>
<evidence type="ECO:0000313" key="1">
    <source>
        <dbReference type="EnsemblPlants" id="KQK96749"/>
    </source>
</evidence>
<name>K3YE50_SETIT</name>
<reference evidence="1" key="2">
    <citation type="submission" date="2018-08" db="UniProtKB">
        <authorList>
            <consortium name="EnsemblPlants"/>
        </authorList>
    </citation>
    <scope>IDENTIFICATION</scope>
    <source>
        <strain evidence="1">Yugu1</strain>
    </source>
</reference>
<protein>
    <submittedName>
        <fullName evidence="1">Uncharacterized protein</fullName>
    </submittedName>
</protein>
<keyword evidence="2" id="KW-1185">Reference proteome</keyword>
<dbReference type="AlphaFoldDB" id="K3YE50"/>
<dbReference type="EnsemblPlants" id="KQK96749">
    <property type="protein sequence ID" value="KQK96749"/>
    <property type="gene ID" value="SETIT_012511mg"/>
</dbReference>